<evidence type="ECO:0000256" key="3">
    <source>
        <dbReference type="ARBA" id="ARBA00023015"/>
    </source>
</evidence>
<proteinExistence type="inferred from homology"/>
<evidence type="ECO:0000313" key="8">
    <source>
        <dbReference type="Proteomes" id="UP000034098"/>
    </source>
</evidence>
<evidence type="ECO:0000256" key="4">
    <source>
        <dbReference type="ARBA" id="ARBA00023125"/>
    </source>
</evidence>
<dbReference type="InterPro" id="IPR015424">
    <property type="entry name" value="PyrdxlP-dep_Trfase"/>
</dbReference>
<dbReference type="Proteomes" id="UP000034098">
    <property type="component" value="Unassembled WGS sequence"/>
</dbReference>
<dbReference type="InterPro" id="IPR036390">
    <property type="entry name" value="WH_DNA-bd_sf"/>
</dbReference>
<dbReference type="OrthoDB" id="199743at2"/>
<dbReference type="Gene3D" id="3.40.640.10">
    <property type="entry name" value="Type I PLP-dependent aspartate aminotransferase-like (Major domain)"/>
    <property type="match status" value="1"/>
</dbReference>
<keyword evidence="8" id="KW-1185">Reference proteome</keyword>
<dbReference type="GO" id="GO:0003677">
    <property type="term" value="F:DNA binding"/>
    <property type="evidence" value="ECO:0007669"/>
    <property type="project" value="UniProtKB-KW"/>
</dbReference>
<evidence type="ECO:0000256" key="5">
    <source>
        <dbReference type="ARBA" id="ARBA00023163"/>
    </source>
</evidence>
<reference evidence="7 8" key="1">
    <citation type="submission" date="2015-02" db="EMBL/GenBank/DDBJ databases">
        <title>Draft genome sequences of ten Microbacterium spp. with emphasis on heavy metal contaminated environments.</title>
        <authorList>
            <person name="Corretto E."/>
        </authorList>
    </citation>
    <scope>NUCLEOTIDE SEQUENCE [LARGE SCALE GENOMIC DNA]</scope>
    <source>
        <strain evidence="7 8">DSM 8608</strain>
    </source>
</reference>
<dbReference type="PANTHER" id="PTHR46577">
    <property type="entry name" value="HTH-TYPE TRANSCRIPTIONAL REGULATORY PROTEIN GABR"/>
    <property type="match status" value="1"/>
</dbReference>
<name>A0A0M2H8P7_MICTR</name>
<dbReference type="RefSeq" id="WP_045298410.1">
    <property type="nucleotide sequence ID" value="NZ_JYJA01000033.1"/>
</dbReference>
<keyword evidence="2" id="KW-0663">Pyridoxal phosphate</keyword>
<comment type="caution">
    <text evidence="7">The sequence shown here is derived from an EMBL/GenBank/DDBJ whole genome shotgun (WGS) entry which is preliminary data.</text>
</comment>
<dbReference type="CDD" id="cd07377">
    <property type="entry name" value="WHTH_GntR"/>
    <property type="match status" value="1"/>
</dbReference>
<dbReference type="Gene3D" id="3.90.1150.10">
    <property type="entry name" value="Aspartate Aminotransferase, domain 1"/>
    <property type="match status" value="1"/>
</dbReference>
<dbReference type="InterPro" id="IPR004839">
    <property type="entry name" value="Aminotransferase_I/II_large"/>
</dbReference>
<dbReference type="InterPro" id="IPR051446">
    <property type="entry name" value="HTH_trans_reg/aminotransferase"/>
</dbReference>
<dbReference type="AlphaFoldDB" id="A0A0M2H8P7"/>
<dbReference type="SUPFAM" id="SSF46785">
    <property type="entry name" value="Winged helix' DNA-binding domain"/>
    <property type="match status" value="1"/>
</dbReference>
<gene>
    <name evidence="7" type="primary">yjiR_1</name>
    <name evidence="7" type="ORF">RS82_01760</name>
</gene>
<evidence type="ECO:0000256" key="1">
    <source>
        <dbReference type="ARBA" id="ARBA00005384"/>
    </source>
</evidence>
<dbReference type="PANTHER" id="PTHR46577:SF1">
    <property type="entry name" value="HTH-TYPE TRANSCRIPTIONAL REGULATORY PROTEIN GABR"/>
    <property type="match status" value="1"/>
</dbReference>
<dbReference type="GO" id="GO:0003700">
    <property type="term" value="F:DNA-binding transcription factor activity"/>
    <property type="evidence" value="ECO:0007669"/>
    <property type="project" value="InterPro"/>
</dbReference>
<dbReference type="InterPro" id="IPR015422">
    <property type="entry name" value="PyrdxlP-dep_Trfase_small"/>
</dbReference>
<feature type="domain" description="HTH gntR-type" evidence="6">
    <location>
        <begin position="39"/>
        <end position="107"/>
    </location>
</feature>
<dbReference type="InterPro" id="IPR015421">
    <property type="entry name" value="PyrdxlP-dep_Trfase_major"/>
</dbReference>
<protein>
    <submittedName>
        <fullName evidence="7">Putative HTH-type transcriptional regulator YjiR</fullName>
    </submittedName>
</protein>
<dbReference type="PATRIC" id="fig|69370.6.peg.1793"/>
<dbReference type="Pfam" id="PF00155">
    <property type="entry name" value="Aminotran_1_2"/>
    <property type="match status" value="1"/>
</dbReference>
<sequence length="488" mass="51823">MTTAERANERLVDHRVALGGTVEASRLAGRLGRWAHGDGTLTVRLAQAIAALIEGGELRPGDRLPAERALAGAIAVSRGTVVAAYGLLSDDELVERRQGSGTRVAGHIGAAVPTRERTARGESLFSASPSGIDLLRAVPAMPQLVIDLVRAHTPTLDPVTLAETDPAGLPVLRSRLATLFEEEGTPATAAQILVTHGAQQAISLVVDELVSPGDVVLTESVTWPGLADSVRRRGGRVHGVTIGPDGIDVDELEAAIVALRPVLIAVNPHHHNPTGTRMPGPARQRVADLSAEYGVPVLEDRVLAHVSFDGVVPPTLAALRPDAPVIVVDSLSKWSWSGLRIGWLRADPVLVRRLRGVRQLVDQSTSVPAQLLALDLLDEARALRLATSQTHAVASAHLLRLLEEHLPDWEAAPPRGGLTLWARLPVGSATALARMAAMRGVSVAGGTEFTASVIYDDHIRVPYTAPESVLEEGVGRLGEAWRDYRSQL</sequence>
<dbReference type="InterPro" id="IPR036388">
    <property type="entry name" value="WH-like_DNA-bd_sf"/>
</dbReference>
<dbReference type="InterPro" id="IPR000524">
    <property type="entry name" value="Tscrpt_reg_HTH_GntR"/>
</dbReference>
<dbReference type="Gene3D" id="1.10.10.10">
    <property type="entry name" value="Winged helix-like DNA-binding domain superfamily/Winged helix DNA-binding domain"/>
    <property type="match status" value="1"/>
</dbReference>
<evidence type="ECO:0000259" key="6">
    <source>
        <dbReference type="PROSITE" id="PS50949"/>
    </source>
</evidence>
<dbReference type="PROSITE" id="PS50949">
    <property type="entry name" value="HTH_GNTR"/>
    <property type="match status" value="1"/>
</dbReference>
<dbReference type="Pfam" id="PF00392">
    <property type="entry name" value="GntR"/>
    <property type="match status" value="1"/>
</dbReference>
<evidence type="ECO:0000256" key="2">
    <source>
        <dbReference type="ARBA" id="ARBA00022898"/>
    </source>
</evidence>
<accession>A0A0M2H8P7</accession>
<evidence type="ECO:0000313" key="7">
    <source>
        <dbReference type="EMBL" id="KJL42796.1"/>
    </source>
</evidence>
<dbReference type="SUPFAM" id="SSF53383">
    <property type="entry name" value="PLP-dependent transferases"/>
    <property type="match status" value="1"/>
</dbReference>
<keyword evidence="4" id="KW-0238">DNA-binding</keyword>
<dbReference type="CDD" id="cd00609">
    <property type="entry name" value="AAT_like"/>
    <property type="match status" value="1"/>
</dbReference>
<dbReference type="EMBL" id="JYJA01000033">
    <property type="protein sequence ID" value="KJL42796.1"/>
    <property type="molecule type" value="Genomic_DNA"/>
</dbReference>
<keyword evidence="3" id="KW-0805">Transcription regulation</keyword>
<comment type="similarity">
    <text evidence="1">In the C-terminal section; belongs to the class-I pyridoxal-phosphate-dependent aminotransferase family.</text>
</comment>
<keyword evidence="5" id="KW-0804">Transcription</keyword>
<dbReference type="GO" id="GO:0030170">
    <property type="term" value="F:pyridoxal phosphate binding"/>
    <property type="evidence" value="ECO:0007669"/>
    <property type="project" value="InterPro"/>
</dbReference>
<organism evidence="7 8">
    <name type="scientific">Microbacterium trichothecenolyticum</name>
    <name type="common">Aureobacterium trichothecenolyticum</name>
    <dbReference type="NCBI Taxonomy" id="69370"/>
    <lineage>
        <taxon>Bacteria</taxon>
        <taxon>Bacillati</taxon>
        <taxon>Actinomycetota</taxon>
        <taxon>Actinomycetes</taxon>
        <taxon>Micrococcales</taxon>
        <taxon>Microbacteriaceae</taxon>
        <taxon>Microbacterium</taxon>
    </lineage>
</organism>
<dbReference type="SMART" id="SM00345">
    <property type="entry name" value="HTH_GNTR"/>
    <property type="match status" value="1"/>
</dbReference>